<name>A0A1Y2E231_9PEZI</name>
<feature type="compositionally biased region" description="Polar residues" evidence="8">
    <location>
        <begin position="131"/>
        <end position="148"/>
    </location>
</feature>
<dbReference type="InterPro" id="IPR008851">
    <property type="entry name" value="TFIIF-alpha"/>
</dbReference>
<feature type="compositionally biased region" description="Basic and acidic residues" evidence="8">
    <location>
        <begin position="479"/>
        <end position="490"/>
    </location>
</feature>
<dbReference type="PANTHER" id="PTHR13011">
    <property type="entry name" value="TFIIF-ALPHA"/>
    <property type="match status" value="1"/>
</dbReference>
<dbReference type="SUPFAM" id="SSF50916">
    <property type="entry name" value="Rap30/74 interaction domains"/>
    <property type="match status" value="1"/>
</dbReference>
<dbReference type="AlphaFoldDB" id="A0A1Y2E231"/>
<comment type="similarity">
    <text evidence="2 7">Belongs to the TFIIF alpha subunit family.</text>
</comment>
<dbReference type="RefSeq" id="XP_040716659.1">
    <property type="nucleotide sequence ID" value="XM_040865277.1"/>
</dbReference>
<feature type="compositionally biased region" description="Acidic residues" evidence="8">
    <location>
        <begin position="468"/>
        <end position="478"/>
    </location>
</feature>
<dbReference type="GO" id="GO:0005674">
    <property type="term" value="C:transcription factor TFIIF complex"/>
    <property type="evidence" value="ECO:0007669"/>
    <property type="project" value="TreeGrafter"/>
</dbReference>
<dbReference type="GeneID" id="63781489"/>
<evidence type="ECO:0000256" key="3">
    <source>
        <dbReference type="ARBA" id="ARBA00023015"/>
    </source>
</evidence>
<proteinExistence type="inferred from homology"/>
<dbReference type="GO" id="GO:0006367">
    <property type="term" value="P:transcription initiation at RNA polymerase II promoter"/>
    <property type="evidence" value="ECO:0007669"/>
    <property type="project" value="InterPro"/>
</dbReference>
<comment type="subcellular location">
    <subcellularLocation>
        <location evidence="1 7">Nucleus</location>
    </subcellularLocation>
</comment>
<evidence type="ECO:0000256" key="5">
    <source>
        <dbReference type="ARBA" id="ARBA00023163"/>
    </source>
</evidence>
<dbReference type="GO" id="GO:0016251">
    <property type="term" value="F:RNA polymerase II general transcription initiation factor activity"/>
    <property type="evidence" value="ECO:0007669"/>
    <property type="project" value="TreeGrafter"/>
</dbReference>
<protein>
    <recommendedName>
        <fullName evidence="7">Transcription initiation factor IIF subunit alpha</fullName>
    </recommendedName>
</protein>
<dbReference type="EMBL" id="MCFJ01000006">
    <property type="protein sequence ID" value="ORY65507.1"/>
    <property type="molecule type" value="Genomic_DNA"/>
</dbReference>
<comment type="caution">
    <text evidence="9">The sequence shown here is derived from an EMBL/GenBank/DDBJ whole genome shotgun (WGS) entry which is preliminary data.</text>
</comment>
<feature type="compositionally biased region" description="Polar residues" evidence="8">
    <location>
        <begin position="606"/>
        <end position="635"/>
    </location>
</feature>
<keyword evidence="5 7" id="KW-0804">Transcription</keyword>
<feature type="compositionally biased region" description="Basic and acidic residues" evidence="8">
    <location>
        <begin position="412"/>
        <end position="429"/>
    </location>
</feature>
<accession>A0A1Y2E231</accession>
<dbReference type="GO" id="GO:0032968">
    <property type="term" value="P:positive regulation of transcription elongation by RNA polymerase II"/>
    <property type="evidence" value="ECO:0007669"/>
    <property type="project" value="InterPro"/>
</dbReference>
<dbReference type="GO" id="GO:0001096">
    <property type="term" value="F:TFIIF-class transcription factor complex binding"/>
    <property type="evidence" value="ECO:0007669"/>
    <property type="project" value="TreeGrafter"/>
</dbReference>
<sequence>MSASPSGGPNGQNPTPPPGARGPLVRKKPRNDNPLVARRKPQPRPAGVHAPGTPMPAAAKAAAASRPANMKPQQQRYGLPPQPNFEELRKQNGGWSAPPPPGAREYPLFLTKKGLKEGLRFHVMRLAPPHQRSQNQSIDPTNQDQFTRPVTLHRRDPRQPAPGREVKEELPEQTPEQIAESEKLAQAKADREAQRAIDDAQKAPVMRDAPKKSQLKPHEKKKTGTQAHYGARTEQQKKESEIRYEEALPWHLEDADGKNVWVGQYEAPLSETKVAFIIHEGGFRMVPMEKWYKFSSKRAAVNALSIEEAEKVMGAKAPVSRWAMRDAQREEKEKAIADSRDKRVFVKQEAGTFKAASRQEKMEHDDIDMSGDEFQDDDETAGFEPDKDEDTKESKDRIRREQLGANLFGDADEGKVEKEEAELTKEELERKLFGKDLKKALKRRDKQFQYDSDDSEKERDPFATSSESDSDSEDEDKKEDDKDSKDKAEGASKGNDAAQGKKAAAEAAKKGKSLKRAGSPVVSDSSGAESNRKKKKKTGALSSSMTGSRSTTPMPGSQRRMGGAGSTSDGEATGGEMSDSAGGPKKKKQRMLGTGTGAQGTPTGSRAGSPNPTSGNHPPNQDGGSTPHSPGNPITGQEIHDKLPPLPDGIPISNFLKMFGSRIGDGPGQMPRTEWLSLVKKNSVYTKEQKLLKRKQ</sequence>
<keyword evidence="3 7" id="KW-0805">Transcription regulation</keyword>
<feature type="region of interest" description="Disordered" evidence="8">
    <location>
        <begin position="354"/>
        <end position="429"/>
    </location>
</feature>
<feature type="compositionally biased region" description="Acidic residues" evidence="8">
    <location>
        <begin position="365"/>
        <end position="381"/>
    </location>
</feature>
<dbReference type="Pfam" id="PF05793">
    <property type="entry name" value="TFIIF_alpha"/>
    <property type="match status" value="1"/>
</dbReference>
<feature type="compositionally biased region" description="Low complexity" evidence="8">
    <location>
        <begin position="1"/>
        <end position="13"/>
    </location>
</feature>
<feature type="compositionally biased region" description="Basic and acidic residues" evidence="8">
    <location>
        <begin position="180"/>
        <end position="201"/>
    </location>
</feature>
<feature type="compositionally biased region" description="Basic and acidic residues" evidence="8">
    <location>
        <begin position="389"/>
        <end position="402"/>
    </location>
</feature>
<organism evidence="9 10">
    <name type="scientific">Pseudomassariella vexata</name>
    <dbReference type="NCBI Taxonomy" id="1141098"/>
    <lineage>
        <taxon>Eukaryota</taxon>
        <taxon>Fungi</taxon>
        <taxon>Dikarya</taxon>
        <taxon>Ascomycota</taxon>
        <taxon>Pezizomycotina</taxon>
        <taxon>Sordariomycetes</taxon>
        <taxon>Xylariomycetidae</taxon>
        <taxon>Amphisphaeriales</taxon>
        <taxon>Pseudomassariaceae</taxon>
        <taxon>Pseudomassariella</taxon>
    </lineage>
</organism>
<feature type="region of interest" description="Disordered" evidence="8">
    <location>
        <begin position="443"/>
        <end position="651"/>
    </location>
</feature>
<reference evidence="9 10" key="1">
    <citation type="submission" date="2016-07" db="EMBL/GenBank/DDBJ databases">
        <title>Pervasive Adenine N6-methylation of Active Genes in Fungi.</title>
        <authorList>
            <consortium name="DOE Joint Genome Institute"/>
            <person name="Mondo S.J."/>
            <person name="Dannebaum R.O."/>
            <person name="Kuo R.C."/>
            <person name="Labutti K."/>
            <person name="Haridas S."/>
            <person name="Kuo A."/>
            <person name="Salamov A."/>
            <person name="Ahrendt S.R."/>
            <person name="Lipzen A."/>
            <person name="Sullivan W."/>
            <person name="Andreopoulos W.B."/>
            <person name="Clum A."/>
            <person name="Lindquist E."/>
            <person name="Daum C."/>
            <person name="Ramamoorthy G.K."/>
            <person name="Gryganskyi A."/>
            <person name="Culley D."/>
            <person name="Magnuson J.K."/>
            <person name="James T.Y."/>
            <person name="O'Malley M.A."/>
            <person name="Stajich J.E."/>
            <person name="Spatafora J.W."/>
            <person name="Visel A."/>
            <person name="Grigoriev I.V."/>
        </authorList>
    </citation>
    <scope>NUCLEOTIDE SEQUENCE [LARGE SCALE GENOMIC DNA]</scope>
    <source>
        <strain evidence="9 10">CBS 129021</strain>
    </source>
</reference>
<evidence type="ECO:0000256" key="4">
    <source>
        <dbReference type="ARBA" id="ARBA00023125"/>
    </source>
</evidence>
<feature type="compositionally biased region" description="Basic residues" evidence="8">
    <location>
        <begin position="213"/>
        <end position="223"/>
    </location>
</feature>
<dbReference type="STRING" id="1141098.A0A1Y2E231"/>
<evidence type="ECO:0000256" key="6">
    <source>
        <dbReference type="ARBA" id="ARBA00023242"/>
    </source>
</evidence>
<feature type="region of interest" description="Disordered" evidence="8">
    <location>
        <begin position="1"/>
        <end position="107"/>
    </location>
</feature>
<keyword evidence="10" id="KW-1185">Reference proteome</keyword>
<evidence type="ECO:0000256" key="7">
    <source>
        <dbReference type="RuleBase" id="RU366044"/>
    </source>
</evidence>
<comment type="function">
    <text evidence="7">TFIIF is a general transcription initiation factor that binds to RNA polymerase II and helps to recruit it to the initiation complex in collaboration with TFIIB. It promotes transcription elongation.</text>
</comment>
<evidence type="ECO:0000313" key="10">
    <source>
        <dbReference type="Proteomes" id="UP000193689"/>
    </source>
</evidence>
<feature type="region of interest" description="Disordered" evidence="8">
    <location>
        <begin position="121"/>
        <end position="240"/>
    </location>
</feature>
<dbReference type="PANTHER" id="PTHR13011:SF0">
    <property type="entry name" value="GENERAL TRANSCRIPTION FACTOR IIF SUBUNIT 1"/>
    <property type="match status" value="1"/>
</dbReference>
<dbReference type="InParanoid" id="A0A1Y2E231"/>
<dbReference type="OrthoDB" id="76676at2759"/>
<gene>
    <name evidence="9" type="ORF">BCR38DRAFT_523947</name>
</gene>
<evidence type="ECO:0000313" key="9">
    <source>
        <dbReference type="EMBL" id="ORY65507.1"/>
    </source>
</evidence>
<evidence type="ECO:0000256" key="8">
    <source>
        <dbReference type="SAM" id="MobiDB-lite"/>
    </source>
</evidence>
<keyword evidence="4 7" id="KW-0238">DNA-binding</keyword>
<evidence type="ECO:0000256" key="1">
    <source>
        <dbReference type="ARBA" id="ARBA00004123"/>
    </source>
</evidence>
<dbReference type="GO" id="GO:0003677">
    <property type="term" value="F:DNA binding"/>
    <property type="evidence" value="ECO:0007669"/>
    <property type="project" value="UniProtKB-KW"/>
</dbReference>
<feature type="compositionally biased region" description="Basic and acidic residues" evidence="8">
    <location>
        <begin position="153"/>
        <end position="170"/>
    </location>
</feature>
<evidence type="ECO:0000256" key="2">
    <source>
        <dbReference type="ARBA" id="ARBA00005249"/>
    </source>
</evidence>
<dbReference type="Proteomes" id="UP000193689">
    <property type="component" value="Unassembled WGS sequence"/>
</dbReference>
<keyword evidence="6 7" id="KW-0539">Nucleus</keyword>
<feature type="compositionally biased region" description="Low complexity" evidence="8">
    <location>
        <begin position="50"/>
        <end position="68"/>
    </location>
</feature>
<dbReference type="InterPro" id="IPR011039">
    <property type="entry name" value="TFIIF_interaction"/>
</dbReference>
<feature type="compositionally biased region" description="Low complexity" evidence="8">
    <location>
        <begin position="493"/>
        <end position="502"/>
    </location>
</feature>
<feature type="compositionally biased region" description="Polar residues" evidence="8">
    <location>
        <begin position="540"/>
        <end position="555"/>
    </location>
</feature>